<dbReference type="AlphaFoldDB" id="A0A9E6ZM88"/>
<keyword evidence="4" id="KW-1185">Reference proteome</keyword>
<evidence type="ECO:0000313" key="4">
    <source>
        <dbReference type="Proteomes" id="UP000831290"/>
    </source>
</evidence>
<evidence type="ECO:0000259" key="2">
    <source>
        <dbReference type="PROSITE" id="PS51841"/>
    </source>
</evidence>
<name>A0A9E6ZM88_9FLAO</name>
<dbReference type="EMBL" id="CP094358">
    <property type="protein sequence ID" value="UOB16880.1"/>
    <property type="molecule type" value="Genomic_DNA"/>
</dbReference>
<feature type="transmembrane region" description="Helical" evidence="1">
    <location>
        <begin position="26"/>
        <end position="46"/>
    </location>
</feature>
<keyword evidence="1" id="KW-0472">Membrane</keyword>
<dbReference type="Proteomes" id="UP000831290">
    <property type="component" value="Chromosome"/>
</dbReference>
<feature type="domain" description="LTD" evidence="2">
    <location>
        <begin position="39"/>
        <end position="163"/>
    </location>
</feature>
<accession>A0A9E6ZM88</accession>
<dbReference type="GO" id="GO:0005509">
    <property type="term" value="F:calcium ion binding"/>
    <property type="evidence" value="ECO:0007669"/>
    <property type="project" value="InterPro"/>
</dbReference>
<dbReference type="InterPro" id="IPR013783">
    <property type="entry name" value="Ig-like_fold"/>
</dbReference>
<evidence type="ECO:0000256" key="1">
    <source>
        <dbReference type="SAM" id="Phobius"/>
    </source>
</evidence>
<dbReference type="PROSITE" id="PS51841">
    <property type="entry name" value="LTD"/>
    <property type="match status" value="1"/>
</dbReference>
<proteinExistence type="predicted"/>
<dbReference type="InterPro" id="IPR001322">
    <property type="entry name" value="Lamin_tail_dom"/>
</dbReference>
<keyword evidence="1" id="KW-1133">Transmembrane helix</keyword>
<protein>
    <submittedName>
        <fullName evidence="3">Lamin tail domain-containing protein</fullName>
    </submittedName>
</protein>
<reference evidence="3" key="1">
    <citation type="submission" date="2022-03" db="EMBL/GenBank/DDBJ databases">
        <title>Description of Abyssus ytuae gen. nov., sp. nov., a novel member of the family Flavobacteriaceae isolated from the sediment of Mariana Trench.</title>
        <authorList>
            <person name="Zhang J."/>
            <person name="Xu X."/>
        </authorList>
    </citation>
    <scope>NUCLEOTIDE SEQUENCE</scope>
    <source>
        <strain evidence="3">MT3330</strain>
    </source>
</reference>
<dbReference type="Gene3D" id="4.10.1080.10">
    <property type="entry name" value="TSP type-3 repeat"/>
    <property type="match status" value="1"/>
</dbReference>
<keyword evidence="1" id="KW-0812">Transmembrane</keyword>
<sequence>MNFFQCKTIVGFIFNQRKNKTFYERTFLFVVFFLLYKVSVAQGIIINEVSNGPSGSQEWVELLVTGNPLSPTANVDLTGWIIDDNNGDFEGNLTGVGIATGHIQFSNILNNVPPGSLIVIYNDTVSEQDPALPPNDPSDIDNDGIYVLAANDVAFNVCTTTPTVGDASYNCTDIVVSAATVTNVWSRIGLRNGGDAFQIRKPDGTFFHGFSYGDVGAPFPNFPSGKTSFNAGTGGSGSTFSFSCGDWEEGSNYSQDTTTRTPGIANDSSNQIFINKIVDGSLNYTNLSDPANCSSCSITEAGVSNIACDDNGTPFDTSDDTFSFTLNPQGEGLGTTYSVSGDITANGISYGVATSFGPYPALAGNLSITITDEITGTCQLANVVVASPGPCLDADGDGIENEVDLDDDNDGILDVVECGNPGNDNLVLNGDFSSGYFDNWTGGGSLWQNVNQYAFFEEYSAATEAIEQTITVTPTVQHTLSFDLGTISTYANSTIFNVYVEGNLVYTTTSDQIFTNNGGDSAHTGGGNISNTSNISVNFIPVLASVTIKFEGSALVHSHDELFLDNVMVSVTNSCEDTDGDGVPNNFDLDSDNDGIYDIIEAGHDQSFTNGIFLGTVGIDGVPDTVQDAGQENSGTVNYSIRDSDGDNVYDFLESDSDNDGCNDVIEAGFTSSTTTLGELNGTGYDSSTGLVSGNSDGYSLPADNDSNSMYDFRETGTYPSITTHPVNQNVAEGGTAIFSVTATGISLIYQWQVSTDDGNTYADIPGATSSVLTFTGVTASENGNFYRVLVYNGNFICGSVNSATAVLYISADTDNDGIIDAVDLDDDNDGIYDIDELATCSETDPVVTNTIFFENFGVADGTRVSTPFTNYLYESGPTVDYDTSVNDGEYTIFEDIQATAIWASSIWQSIGDHTTGTDRMAIFNANDTAGLEFYRRTLTNVDINAPVDISLWVLNLDLNIPENDGRPEPNITISLEQNGITVYSFDTGVIPREANGDPNAWKNYTGSFTPVSSDPIEIVMVNNVIGGGGNDLAIDDILITQSFCDSDGDGIINTLEVDSDGDGCYDVTEAGFTDPDNDGFLGNFPVTVNPDGTVIWSDGYTTPADGNSNTIYDFTEAGTIPSIVVQPANRVAYAGGTSEFIVNANGDTYQWQVSNDGGINFINVTDNSIYSGTATNTLAINTVNLDMNEYAYKVIISNSGYKCDSITSSTVLLYVRVKTVITNRQITYRVRPQ</sequence>
<dbReference type="KEGG" id="fbm:MQE35_14205"/>
<evidence type="ECO:0000313" key="3">
    <source>
        <dbReference type="EMBL" id="UOB16880.1"/>
    </source>
</evidence>
<organism evidence="3 4">
    <name type="scientific">Abyssalbus ytuae</name>
    <dbReference type="NCBI Taxonomy" id="2926907"/>
    <lineage>
        <taxon>Bacteria</taxon>
        <taxon>Pseudomonadati</taxon>
        <taxon>Bacteroidota</taxon>
        <taxon>Flavobacteriia</taxon>
        <taxon>Flavobacteriales</taxon>
        <taxon>Flavobacteriaceae</taxon>
        <taxon>Abyssalbus</taxon>
    </lineage>
</organism>
<dbReference type="RefSeq" id="WP_255842128.1">
    <property type="nucleotide sequence ID" value="NZ_CP094358.1"/>
</dbReference>
<dbReference type="Gene3D" id="2.60.40.10">
    <property type="entry name" value="Immunoglobulins"/>
    <property type="match status" value="1"/>
</dbReference>
<gene>
    <name evidence="3" type="ORF">MQE35_14205</name>
</gene>
<dbReference type="InterPro" id="IPR028974">
    <property type="entry name" value="TSP_type-3_rpt"/>
</dbReference>